<comment type="similarity">
    <text evidence="1">Belongs to the PPR family. P subfamily.</text>
</comment>
<dbReference type="PROSITE" id="PS51375">
    <property type="entry name" value="PPR"/>
    <property type="match status" value="8"/>
</dbReference>
<evidence type="ECO:0000256" key="1">
    <source>
        <dbReference type="ARBA" id="ARBA00007626"/>
    </source>
</evidence>
<feature type="repeat" description="PPR" evidence="3">
    <location>
        <begin position="206"/>
        <end position="240"/>
    </location>
</feature>
<reference evidence="4" key="1">
    <citation type="journal article" date="2018" name="Molecules">
        <title>The Pentatricopeptide Repeat Gene Family in Salvia miltiorrhiza: Genome-Wide Characterization and Expression Analysis.</title>
        <authorList>
            <person name="Li H."/>
            <person name="Li C."/>
            <person name="Deng Y."/>
            <person name="Jiang X."/>
            <person name="Lu S."/>
        </authorList>
    </citation>
    <scope>NUCLEOTIDE SEQUENCE</scope>
</reference>
<evidence type="ECO:0000313" key="4">
    <source>
        <dbReference type="EMBL" id="AYM00666.1"/>
    </source>
</evidence>
<accession>A0A678WD85</accession>
<feature type="repeat" description="PPR" evidence="3">
    <location>
        <begin position="662"/>
        <end position="696"/>
    </location>
</feature>
<dbReference type="InterPro" id="IPR050872">
    <property type="entry name" value="PPR_P_subfamily"/>
</dbReference>
<dbReference type="AlphaFoldDB" id="A0A678WD85"/>
<feature type="repeat" description="PPR" evidence="3">
    <location>
        <begin position="523"/>
        <end position="557"/>
    </location>
</feature>
<dbReference type="InterPro" id="IPR002885">
    <property type="entry name" value="PPR_rpt"/>
</dbReference>
<feature type="repeat" description="PPR" evidence="3">
    <location>
        <begin position="348"/>
        <end position="382"/>
    </location>
</feature>
<reference evidence="4" key="2">
    <citation type="submission" date="2018-02" db="EMBL/GenBank/DDBJ databases">
        <authorList>
            <person name="Li H.Q."/>
            <person name="Lu S.F."/>
        </authorList>
    </citation>
    <scope>NUCLEOTIDE SEQUENCE</scope>
</reference>
<dbReference type="Pfam" id="PF13041">
    <property type="entry name" value="PPR_2"/>
    <property type="match status" value="1"/>
</dbReference>
<dbReference type="NCBIfam" id="TIGR00756">
    <property type="entry name" value="PPR"/>
    <property type="match status" value="6"/>
</dbReference>
<feature type="repeat" description="PPR" evidence="3">
    <location>
        <begin position="277"/>
        <end position="311"/>
    </location>
</feature>
<keyword evidence="2" id="KW-0677">Repeat</keyword>
<name>A0A678WD85_SALMI</name>
<dbReference type="Gene3D" id="1.25.40.10">
    <property type="entry name" value="Tetratricopeptide repeat domain"/>
    <property type="match status" value="7"/>
</dbReference>
<evidence type="ECO:0000256" key="2">
    <source>
        <dbReference type="ARBA" id="ARBA00022737"/>
    </source>
</evidence>
<dbReference type="EMBL" id="MH004666">
    <property type="protein sequence ID" value="AYM00666.1"/>
    <property type="molecule type" value="mRNA"/>
</dbReference>
<evidence type="ECO:0000256" key="3">
    <source>
        <dbReference type="PROSITE-ProRule" id="PRU00708"/>
    </source>
</evidence>
<feature type="repeat" description="PPR" evidence="3">
    <location>
        <begin position="594"/>
        <end position="628"/>
    </location>
</feature>
<dbReference type="Pfam" id="PF01535">
    <property type="entry name" value="PPR"/>
    <property type="match status" value="10"/>
</dbReference>
<organism evidence="4">
    <name type="scientific">Salvia miltiorrhiza</name>
    <name type="common">Chinese sage</name>
    <dbReference type="NCBI Taxonomy" id="226208"/>
    <lineage>
        <taxon>Eukaryota</taxon>
        <taxon>Viridiplantae</taxon>
        <taxon>Streptophyta</taxon>
        <taxon>Embryophyta</taxon>
        <taxon>Tracheophyta</taxon>
        <taxon>Spermatophyta</taxon>
        <taxon>Magnoliopsida</taxon>
        <taxon>eudicotyledons</taxon>
        <taxon>Gunneridae</taxon>
        <taxon>Pentapetalae</taxon>
        <taxon>asterids</taxon>
        <taxon>lamiids</taxon>
        <taxon>Lamiales</taxon>
        <taxon>Lamiaceae</taxon>
        <taxon>Nepetoideae</taxon>
        <taxon>Mentheae</taxon>
        <taxon>Salviinae</taxon>
        <taxon>Salvia</taxon>
        <taxon>Salvia incertae sedis</taxon>
    </lineage>
</organism>
<feature type="repeat" description="PPR" evidence="3">
    <location>
        <begin position="834"/>
        <end position="868"/>
    </location>
</feature>
<feature type="repeat" description="PPR" evidence="3">
    <location>
        <begin position="697"/>
        <end position="731"/>
    </location>
</feature>
<protein>
    <submittedName>
        <fullName evidence="4">Pentatricopeptide repeat protein</fullName>
    </submittedName>
</protein>
<dbReference type="PANTHER" id="PTHR46128">
    <property type="entry name" value="MITOCHONDRIAL GROUP I INTRON SPLICING FACTOR CCM1"/>
    <property type="match status" value="1"/>
</dbReference>
<sequence length="877" mass="100875">MLTLRYARQSRSLIHPAPASATTTAALSSVAADLPVHLPSLSPSSSTYRSVAKTQQSDLAYYFREWFMSRKIPLYDSILEALRAQEGAAADADLSRFNLRLTEELVLDVLRYNKKDVLTSLKFFDWAGRQPNFFHTRATFCSIFRIISKAKLTSLMLDFLQDYGKHADNSKKLYHNILVIGYSLAGQCETALIVFGKMRFLGHDLDRMAYNVLLNALVDNGHYDFVESLAREARTRGCEDSSMHAVMLKSYCKQNQLERAEEYLRDLMKADDGKKLNRYAMSTFISALCKNNQFERAFVLIEEFKTMGVDMKGHLYSSWMSELVKVGKTDDALEFFKDKKVVDDYLPDVFHFNMLICRLLKENRLEEVYDLLVEMTNRGVVPNDVTMNAVLCFLCKAGLLDVAMGLYNSKAEFGLSVNRMAYNYLLNTLLGEASVMESYNVLQNSLKQGYFPGARTLSIVTDALCREGKFSKMKELVMFLLENKIVPRNFEYDKFISAFCRASRVEEAYMLHDLLTGLDKSSRKFAYCSMIDGFTRSDRGDIAVRLLIEMQESNYRPNKKLYRGVICCLLKMDNPETRFFGLLEMQLHRGVFSRIDIYTIFIDGAGHAGRPDLAVQLLEMMQTDGLRLNLNASILLLQSYLKNRKVPDALLLFCDLSLKWRSRKLWNAMIVGLCRVRELDYALKVLENMHGAMVTPSLQCYEELIKLYCDLGQYNDAIDLLDDMTKIGRQISSFIGNVFLLHSLRSRSLYDAWVFSSENKKLTSASWMLGHLIGIFSGSIEGIYLDEDIETLIQQCFQIDLYTYNMMLRRLIAKTRDSASNLVHRLRKKGYKPNRWTYDIIIHGLARQGRDAEARKWLDEMLLQGFSPNWLPRRRIE</sequence>
<proteinExistence type="evidence at transcript level"/>
<dbReference type="PANTHER" id="PTHR46128:SF67">
    <property type="entry name" value="PENTACOTRIPEPTIDE-REPEAT REGION OF PRORP DOMAIN-CONTAINING PROTEIN"/>
    <property type="match status" value="1"/>
</dbReference>
<dbReference type="Pfam" id="PF12854">
    <property type="entry name" value="PPR_1"/>
    <property type="match status" value="1"/>
</dbReference>
<dbReference type="InterPro" id="IPR011990">
    <property type="entry name" value="TPR-like_helical_dom_sf"/>
</dbReference>